<feature type="chain" id="PRO_5016579715" description="DUF4468 domain-containing protein" evidence="1">
    <location>
        <begin position="25"/>
        <end position="209"/>
    </location>
</feature>
<feature type="signal peptide" evidence="1">
    <location>
        <begin position="1"/>
        <end position="24"/>
    </location>
</feature>
<evidence type="ECO:0000313" key="3">
    <source>
        <dbReference type="Proteomes" id="UP000253061"/>
    </source>
</evidence>
<dbReference type="EMBL" id="JPWB01000001">
    <property type="protein sequence ID" value="RCK25129.1"/>
    <property type="molecule type" value="Genomic_DNA"/>
</dbReference>
<reference evidence="2 3" key="1">
    <citation type="submission" date="2014-07" db="EMBL/GenBank/DDBJ databases">
        <title>Draft genome sequence of Thalassospira profundimaris R8-17.</title>
        <authorList>
            <person name="Lai Q."/>
            <person name="Shao Z."/>
        </authorList>
    </citation>
    <scope>NUCLEOTIDE SEQUENCE [LARGE SCALE GENOMIC DNA]</scope>
    <source>
        <strain evidence="2 3">R8-17</strain>
    </source>
</reference>
<evidence type="ECO:0000256" key="1">
    <source>
        <dbReference type="SAM" id="SignalP"/>
    </source>
</evidence>
<dbReference type="Proteomes" id="UP000253061">
    <property type="component" value="Unassembled WGS sequence"/>
</dbReference>
<keyword evidence="1" id="KW-0732">Signal</keyword>
<comment type="caution">
    <text evidence="2">The sequence shown here is derived from an EMBL/GenBank/DDBJ whole genome shotgun (WGS) entry which is preliminary data.</text>
</comment>
<accession>A0A367VJG0</accession>
<organism evidence="2 3">
    <name type="scientific">Thalassospira profundimaris</name>
    <dbReference type="NCBI Taxonomy" id="502049"/>
    <lineage>
        <taxon>Bacteria</taxon>
        <taxon>Pseudomonadati</taxon>
        <taxon>Pseudomonadota</taxon>
        <taxon>Alphaproteobacteria</taxon>
        <taxon>Rhodospirillales</taxon>
        <taxon>Thalassospiraceae</taxon>
        <taxon>Thalassospira</taxon>
    </lineage>
</organism>
<gene>
    <name evidence="2" type="ORF">TH6_00385</name>
</gene>
<dbReference type="AlphaFoldDB" id="A0A367VJG0"/>
<evidence type="ECO:0008006" key="4">
    <source>
        <dbReference type="Google" id="ProtNLM"/>
    </source>
</evidence>
<evidence type="ECO:0000313" key="2">
    <source>
        <dbReference type="EMBL" id="RCK25129.1"/>
    </source>
</evidence>
<sequence>MFFRVALPILVWMTASLSSFSVSASEDTDITGMLANLAWFQIGENRPIKLEVIDEISGGCWKSVEATKNAIKLELQRSNLAFSEEQNGTFAYVTLHGVGYETSNYSCAVYISMLVSTLSVERTTLGDMELRTGDFPTFWQQGALLSGPKSDMSKRLKDKFVEMSQALILNIYEERKRIRSDLATHETLTDMQRTVWESYFNIMFKKEDN</sequence>
<proteinExistence type="predicted"/>
<name>A0A367VJG0_9PROT</name>
<protein>
    <recommendedName>
        <fullName evidence="4">DUF4468 domain-containing protein</fullName>
    </recommendedName>
</protein>